<accession>A0AAU7B346</accession>
<dbReference type="InterPro" id="IPR001544">
    <property type="entry name" value="Aminotrans_IV"/>
</dbReference>
<dbReference type="InterPro" id="IPR043131">
    <property type="entry name" value="BCAT-like_N"/>
</dbReference>
<comment type="similarity">
    <text evidence="1">Belongs to the class-IV pyridoxal-phosphate-dependent aminotransferase family.</text>
</comment>
<dbReference type="KEGG" id="parq:DSM112329_05343"/>
<dbReference type="PANTHER" id="PTHR42743">
    <property type="entry name" value="AMINO-ACID AMINOTRANSFERASE"/>
    <property type="match status" value="1"/>
</dbReference>
<organism evidence="2">
    <name type="scientific">Paraconexibacter sp. AEG42_29</name>
    <dbReference type="NCBI Taxonomy" id="2997339"/>
    <lineage>
        <taxon>Bacteria</taxon>
        <taxon>Bacillati</taxon>
        <taxon>Actinomycetota</taxon>
        <taxon>Thermoleophilia</taxon>
        <taxon>Solirubrobacterales</taxon>
        <taxon>Paraconexibacteraceae</taxon>
        <taxon>Paraconexibacter</taxon>
    </lineage>
</organism>
<proteinExistence type="inferred from homology"/>
<evidence type="ECO:0000313" key="2">
    <source>
        <dbReference type="EMBL" id="XAY08442.1"/>
    </source>
</evidence>
<gene>
    <name evidence="2" type="primary">ilvE_2</name>
    <name evidence="2" type="ORF">DSM112329_05343</name>
</gene>
<dbReference type="EC" id="2.6.1.42" evidence="2"/>
<keyword evidence="2" id="KW-0032">Aminotransferase</keyword>
<dbReference type="PANTHER" id="PTHR42743:SF11">
    <property type="entry name" value="AMINODEOXYCHORISMATE LYASE"/>
    <property type="match status" value="1"/>
</dbReference>
<dbReference type="CDD" id="cd00449">
    <property type="entry name" value="PLPDE_IV"/>
    <property type="match status" value="1"/>
</dbReference>
<dbReference type="AlphaFoldDB" id="A0AAU7B346"/>
<evidence type="ECO:0000256" key="1">
    <source>
        <dbReference type="ARBA" id="ARBA00009320"/>
    </source>
</evidence>
<dbReference type="GO" id="GO:0004084">
    <property type="term" value="F:branched-chain-amino-acid transaminase activity"/>
    <property type="evidence" value="ECO:0007669"/>
    <property type="project" value="UniProtKB-EC"/>
</dbReference>
<name>A0AAU7B346_9ACTN</name>
<dbReference type="GO" id="GO:0046394">
    <property type="term" value="P:carboxylic acid biosynthetic process"/>
    <property type="evidence" value="ECO:0007669"/>
    <property type="project" value="UniProtKB-ARBA"/>
</dbReference>
<dbReference type="EMBL" id="CP114014">
    <property type="protein sequence ID" value="XAY08442.1"/>
    <property type="molecule type" value="Genomic_DNA"/>
</dbReference>
<dbReference type="InterPro" id="IPR036038">
    <property type="entry name" value="Aminotransferase-like"/>
</dbReference>
<dbReference type="Gene3D" id="3.30.470.10">
    <property type="match status" value="1"/>
</dbReference>
<dbReference type="GO" id="GO:0005829">
    <property type="term" value="C:cytosol"/>
    <property type="evidence" value="ECO:0007669"/>
    <property type="project" value="TreeGrafter"/>
</dbReference>
<dbReference type="Pfam" id="PF01063">
    <property type="entry name" value="Aminotran_4"/>
    <property type="match status" value="1"/>
</dbReference>
<reference evidence="2" key="1">
    <citation type="submission" date="2022-12" db="EMBL/GenBank/DDBJ databases">
        <title>Paraconexibacter alkalitolerans sp. nov. and Baekduia alba sp. nov., isolated from soil and emended description of the genera Paraconexibacter (Chun et al., 2020) and Baekduia (An et al., 2020).</title>
        <authorList>
            <person name="Vieira S."/>
            <person name="Huber K.J."/>
            <person name="Geppert A."/>
            <person name="Wolf J."/>
            <person name="Neumann-Schaal M."/>
            <person name="Muesken M."/>
            <person name="Overmann J."/>
        </authorList>
    </citation>
    <scope>NUCLEOTIDE SEQUENCE</scope>
    <source>
        <strain evidence="2">AEG42_29</strain>
    </source>
</reference>
<dbReference type="Gene3D" id="3.20.10.10">
    <property type="entry name" value="D-amino Acid Aminotransferase, subunit A, domain 2"/>
    <property type="match status" value="1"/>
</dbReference>
<protein>
    <submittedName>
        <fullName evidence="2">Branched-chain-amino-acid aminotransferase</fullName>
        <ecNumber evidence="2">2.6.1.42</ecNumber>
    </submittedName>
</protein>
<dbReference type="InterPro" id="IPR043132">
    <property type="entry name" value="BCAT-like_C"/>
</dbReference>
<dbReference type="InterPro" id="IPR050571">
    <property type="entry name" value="Class-IV_PLP-Dep_Aminotrnsfr"/>
</dbReference>
<dbReference type="SUPFAM" id="SSF56752">
    <property type="entry name" value="D-aminoacid aminotransferase-like PLP-dependent enzymes"/>
    <property type="match status" value="1"/>
</dbReference>
<keyword evidence="2" id="KW-0808">Transferase</keyword>
<sequence>MGAGIVRRVELLASIDGAIGPAAAATIPVTDEGLLRGDGAFEVVRLYAGRPFAWDEHLTRLELSAGNLRLPVDVDALRADVDALLARAPGFDGQLRVFFTRGGRRVALLEAVKQHTATVSLATVQFAPTRIMDGIKSLSYASNMLATRLAVEAGAEEALLLTPHGRVLEAPTSSFFCVIDDRLCTPPLDDHILDSITRRHVITLTGAQERITIRDDLTSMSEAFLASTTREVQAVVSIDGRALSQAPGPHTVAAAERFAAHRAAAASGDGDA</sequence>